<accession>A0AAQ4E8X9</accession>
<organism evidence="1 2">
    <name type="scientific">Amblyomma americanum</name>
    <name type="common">Lone star tick</name>
    <dbReference type="NCBI Taxonomy" id="6943"/>
    <lineage>
        <taxon>Eukaryota</taxon>
        <taxon>Metazoa</taxon>
        <taxon>Ecdysozoa</taxon>
        <taxon>Arthropoda</taxon>
        <taxon>Chelicerata</taxon>
        <taxon>Arachnida</taxon>
        <taxon>Acari</taxon>
        <taxon>Parasitiformes</taxon>
        <taxon>Ixodida</taxon>
        <taxon>Ixodoidea</taxon>
        <taxon>Ixodidae</taxon>
        <taxon>Amblyomminae</taxon>
        <taxon>Amblyomma</taxon>
    </lineage>
</organism>
<name>A0AAQ4E8X9_AMBAM</name>
<comment type="caution">
    <text evidence="1">The sequence shown here is derived from an EMBL/GenBank/DDBJ whole genome shotgun (WGS) entry which is preliminary data.</text>
</comment>
<sequence>MRVGETTGEVRRVLTVGEHSLVTLLTRPARDASLALTRESTYVAATLVPSGLGAPPLPALCGQTFACNFAASVSNHLHCVDWSQEFFFRGRTRRISSVVAFAVFTVWRGIAIV</sequence>
<proteinExistence type="predicted"/>
<dbReference type="EMBL" id="JARKHS020020094">
    <property type="protein sequence ID" value="KAK8771135.1"/>
    <property type="molecule type" value="Genomic_DNA"/>
</dbReference>
<keyword evidence="2" id="KW-1185">Reference proteome</keyword>
<protein>
    <submittedName>
        <fullName evidence="1">Uncharacterized protein</fullName>
    </submittedName>
</protein>
<evidence type="ECO:0000313" key="1">
    <source>
        <dbReference type="EMBL" id="KAK8771135.1"/>
    </source>
</evidence>
<evidence type="ECO:0000313" key="2">
    <source>
        <dbReference type="Proteomes" id="UP001321473"/>
    </source>
</evidence>
<dbReference type="AlphaFoldDB" id="A0AAQ4E8X9"/>
<dbReference type="Proteomes" id="UP001321473">
    <property type="component" value="Unassembled WGS sequence"/>
</dbReference>
<reference evidence="1 2" key="1">
    <citation type="journal article" date="2023" name="Arcadia Sci">
        <title>De novo assembly of a long-read Amblyomma americanum tick genome.</title>
        <authorList>
            <person name="Chou S."/>
            <person name="Poskanzer K.E."/>
            <person name="Rollins M."/>
            <person name="Thuy-Boun P.S."/>
        </authorList>
    </citation>
    <scope>NUCLEOTIDE SEQUENCE [LARGE SCALE GENOMIC DNA]</scope>
    <source>
        <strain evidence="1">F_SG_1</strain>
        <tissue evidence="1">Salivary glands</tissue>
    </source>
</reference>
<gene>
    <name evidence="1" type="ORF">V5799_025621</name>
</gene>